<dbReference type="SUPFAM" id="SSF55729">
    <property type="entry name" value="Acyl-CoA N-acyltransferases (Nat)"/>
    <property type="match status" value="1"/>
</dbReference>
<gene>
    <name evidence="1" type="ORF">GCM10010968_11690</name>
</gene>
<dbReference type="Gene3D" id="3.40.630.30">
    <property type="match status" value="1"/>
</dbReference>
<evidence type="ECO:0000313" key="2">
    <source>
        <dbReference type="Proteomes" id="UP000626982"/>
    </source>
</evidence>
<organism evidence="1 2">
    <name type="scientific">Agrococcus terreus</name>
    <dbReference type="NCBI Taxonomy" id="574649"/>
    <lineage>
        <taxon>Bacteria</taxon>
        <taxon>Bacillati</taxon>
        <taxon>Actinomycetota</taxon>
        <taxon>Actinomycetes</taxon>
        <taxon>Micrococcales</taxon>
        <taxon>Microbacteriaceae</taxon>
        <taxon>Agrococcus</taxon>
    </lineage>
</organism>
<keyword evidence="2" id="KW-1185">Reference proteome</keyword>
<evidence type="ECO:0008006" key="3">
    <source>
        <dbReference type="Google" id="ProtNLM"/>
    </source>
</evidence>
<accession>A0ABQ2KHK3</accession>
<protein>
    <recommendedName>
        <fullName evidence="3">N-acetyltransferase domain-containing protein</fullName>
    </recommendedName>
</protein>
<sequence>MRHDIRTLTLPARADEAGGDGERFRAVAALVERTYGPRFAGTSAVTPVEQLAIWQPSSVDDHVLRVVGDPVPVALSTIWLPLQESTDLLDVGLVIDPALPGHERRALADALMDDAVAMAAALGRTTIVGGSPAAATGTVMASTGFGGAEPDDPEAGALIERGFSLEQVFRVSVADIRELDLDARLAAARERSGPDYELLAWEGPTPAEHRDAMRGLHERMSIDAPIGGLALEPETWSEERLAEFERTTTAGGRVLRTVVARHRPTGELAGFTSLYVGAALLGDGQDVARQHDTLVVGPHRGHALGMLLKLANLVELRDHHPTHPRIATWNAEENRHMLAVNEATGFVAVAHEGAWQRKDDA</sequence>
<evidence type="ECO:0000313" key="1">
    <source>
        <dbReference type="EMBL" id="GGN82159.1"/>
    </source>
</evidence>
<reference evidence="2" key="1">
    <citation type="journal article" date="2019" name="Int. J. Syst. Evol. Microbiol.">
        <title>The Global Catalogue of Microorganisms (GCM) 10K type strain sequencing project: providing services to taxonomists for standard genome sequencing and annotation.</title>
        <authorList>
            <consortium name="The Broad Institute Genomics Platform"/>
            <consortium name="The Broad Institute Genome Sequencing Center for Infectious Disease"/>
            <person name="Wu L."/>
            <person name="Ma J."/>
        </authorList>
    </citation>
    <scope>NUCLEOTIDE SEQUENCE [LARGE SCALE GENOMIC DNA]</scope>
    <source>
        <strain evidence="2">CGMCC 1.6960</strain>
    </source>
</reference>
<dbReference type="Proteomes" id="UP000626982">
    <property type="component" value="Unassembled WGS sequence"/>
</dbReference>
<name>A0ABQ2KHK3_9MICO</name>
<comment type="caution">
    <text evidence="1">The sequence shown here is derived from an EMBL/GenBank/DDBJ whole genome shotgun (WGS) entry which is preliminary data.</text>
</comment>
<dbReference type="RefSeq" id="WP_188717007.1">
    <property type="nucleotide sequence ID" value="NZ_BAABBD010000002.1"/>
</dbReference>
<proteinExistence type="predicted"/>
<dbReference type="InterPro" id="IPR016181">
    <property type="entry name" value="Acyl_CoA_acyltransferase"/>
</dbReference>
<dbReference type="EMBL" id="BMLM01000001">
    <property type="protein sequence ID" value="GGN82159.1"/>
    <property type="molecule type" value="Genomic_DNA"/>
</dbReference>